<keyword evidence="4" id="KW-0540">Nuclease</keyword>
<dbReference type="EC" id="3.1.26.8" evidence="11"/>
<keyword evidence="8" id="KW-0378">Hydrolase</keyword>
<dbReference type="InterPro" id="IPR025156">
    <property type="entry name" value="RNase_M5_C"/>
</dbReference>
<dbReference type="SUPFAM" id="SSF110455">
    <property type="entry name" value="Toprim domain"/>
    <property type="match status" value="1"/>
</dbReference>
<dbReference type="RefSeq" id="WP_124329170.1">
    <property type="nucleotide sequence ID" value="NZ_BEXT01000001.1"/>
</dbReference>
<dbReference type="Gene3D" id="3.40.1360.10">
    <property type="match status" value="1"/>
</dbReference>
<evidence type="ECO:0000256" key="9">
    <source>
        <dbReference type="ARBA" id="ARBA00022842"/>
    </source>
</evidence>
<dbReference type="Pfam" id="PF01751">
    <property type="entry name" value="Toprim"/>
    <property type="match status" value="1"/>
</dbReference>
<dbReference type="EMBL" id="BEXT01000001">
    <property type="protein sequence ID" value="GBC61945.1"/>
    <property type="molecule type" value="Genomic_DNA"/>
</dbReference>
<evidence type="ECO:0000313" key="13">
    <source>
        <dbReference type="EMBL" id="GBC61945.1"/>
    </source>
</evidence>
<reference evidence="14" key="2">
    <citation type="submission" date="2019-01" db="EMBL/GenBank/DDBJ databases">
        <title>Genome sequence of Desulfonema ishimotonii strain Tokyo 01.</title>
        <authorList>
            <person name="Fukui M."/>
        </authorList>
    </citation>
    <scope>NUCLEOTIDE SEQUENCE [LARGE SCALE GENOMIC DNA]</scope>
    <source>
        <strain evidence="14">Tokyo 01</strain>
    </source>
</reference>
<dbReference type="AlphaFoldDB" id="A0A401FYB2"/>
<evidence type="ECO:0000256" key="1">
    <source>
        <dbReference type="ARBA" id="ARBA00022490"/>
    </source>
</evidence>
<dbReference type="PANTHER" id="PTHR39156">
    <property type="entry name" value="RIBONUCLEASE M5"/>
    <property type="match status" value="1"/>
</dbReference>
<dbReference type="SMART" id="SM00493">
    <property type="entry name" value="TOPRIM"/>
    <property type="match status" value="1"/>
</dbReference>
<evidence type="ECO:0000256" key="5">
    <source>
        <dbReference type="ARBA" id="ARBA00022723"/>
    </source>
</evidence>
<dbReference type="Pfam" id="PF13331">
    <property type="entry name" value="DUF4093"/>
    <property type="match status" value="1"/>
</dbReference>
<comment type="caution">
    <text evidence="13">The sequence shown here is derived from an EMBL/GenBank/DDBJ whole genome shotgun (WGS) entry which is preliminary data.</text>
</comment>
<keyword evidence="7" id="KW-0255">Endonuclease</keyword>
<evidence type="ECO:0000256" key="10">
    <source>
        <dbReference type="ARBA" id="ARBA00022884"/>
    </source>
</evidence>
<evidence type="ECO:0000256" key="7">
    <source>
        <dbReference type="ARBA" id="ARBA00022759"/>
    </source>
</evidence>
<keyword evidence="10" id="KW-0694">RNA-binding</keyword>
<dbReference type="HAMAP" id="MF_01469">
    <property type="entry name" value="RNase_M5"/>
    <property type="match status" value="1"/>
</dbReference>
<dbReference type="InterPro" id="IPR006171">
    <property type="entry name" value="TOPRIM_dom"/>
</dbReference>
<reference evidence="14" key="1">
    <citation type="submission" date="2017-11" db="EMBL/GenBank/DDBJ databases">
        <authorList>
            <person name="Watanabe M."/>
            <person name="Kojima H."/>
        </authorList>
    </citation>
    <scope>NUCLEOTIDE SEQUENCE [LARGE SCALE GENOMIC DNA]</scope>
    <source>
        <strain evidence="14">Tokyo 01</strain>
    </source>
</reference>
<keyword evidence="6" id="KW-0699">rRNA-binding</keyword>
<dbReference type="Proteomes" id="UP000288096">
    <property type="component" value="Unassembled WGS sequence"/>
</dbReference>
<dbReference type="GO" id="GO:0043822">
    <property type="term" value="F:ribonuclease M5 activity"/>
    <property type="evidence" value="ECO:0007669"/>
    <property type="project" value="UniProtKB-UniRule"/>
</dbReference>
<dbReference type="InterPro" id="IPR004466">
    <property type="entry name" value="RNase_M5"/>
</dbReference>
<keyword evidence="1" id="KW-0963">Cytoplasm</keyword>
<gene>
    <name evidence="13" type="ORF">DENIS_2907</name>
</gene>
<dbReference type="CDD" id="cd01027">
    <property type="entry name" value="TOPRIM_RNase_M5_like"/>
    <property type="match status" value="1"/>
</dbReference>
<evidence type="ECO:0000313" key="14">
    <source>
        <dbReference type="Proteomes" id="UP000288096"/>
    </source>
</evidence>
<accession>A0A401FYB2</accession>
<evidence type="ECO:0000256" key="6">
    <source>
        <dbReference type="ARBA" id="ARBA00022730"/>
    </source>
</evidence>
<dbReference type="InterPro" id="IPR034141">
    <property type="entry name" value="TOPRIM_RNase_M5-like"/>
</dbReference>
<dbReference type="FunFam" id="3.40.1360.10:FF:000006">
    <property type="entry name" value="Ribonuclease M5"/>
    <property type="match status" value="1"/>
</dbReference>
<proteinExistence type="inferred from homology"/>
<dbReference type="NCBIfam" id="TIGR00334">
    <property type="entry name" value="5S_RNA_mat_M5"/>
    <property type="match status" value="1"/>
</dbReference>
<dbReference type="OrthoDB" id="9791329at2"/>
<feature type="domain" description="Toprim" evidence="12">
    <location>
        <begin position="4"/>
        <end position="96"/>
    </location>
</feature>
<keyword evidence="2" id="KW-0690">Ribosome biogenesis</keyword>
<sequence>MKIREVIVVEGRDDVRAVKQAVDAEMITTSGFGITRETFRRIAFAQEKKGVIIFTDPDHAGEQIRKRINRRVRGCKNAYLIQEDAIRKDNIGIENARPESIRRALKQAKCITETAEPVFTGRDLMKHDLTGSSHAAERRKVMGKILGIGYANGKQWLRRLNHYGISRAQFDTALGELADAGE</sequence>
<keyword evidence="3" id="KW-0698">rRNA processing</keyword>
<evidence type="ECO:0000256" key="3">
    <source>
        <dbReference type="ARBA" id="ARBA00022552"/>
    </source>
</evidence>
<dbReference type="GO" id="GO:0046872">
    <property type="term" value="F:metal ion binding"/>
    <property type="evidence" value="ECO:0007669"/>
    <property type="project" value="UniProtKB-KW"/>
</dbReference>
<keyword evidence="5" id="KW-0479">Metal-binding</keyword>
<evidence type="ECO:0000256" key="11">
    <source>
        <dbReference type="NCBIfam" id="TIGR00334"/>
    </source>
</evidence>
<evidence type="ECO:0000256" key="4">
    <source>
        <dbReference type="ARBA" id="ARBA00022722"/>
    </source>
</evidence>
<keyword evidence="9" id="KW-0460">Magnesium</keyword>
<organism evidence="13 14">
    <name type="scientific">Desulfonema ishimotonii</name>
    <dbReference type="NCBI Taxonomy" id="45657"/>
    <lineage>
        <taxon>Bacteria</taxon>
        <taxon>Pseudomonadati</taxon>
        <taxon>Thermodesulfobacteriota</taxon>
        <taxon>Desulfobacteria</taxon>
        <taxon>Desulfobacterales</taxon>
        <taxon>Desulfococcaceae</taxon>
        <taxon>Desulfonema</taxon>
    </lineage>
</organism>
<evidence type="ECO:0000259" key="12">
    <source>
        <dbReference type="PROSITE" id="PS50880"/>
    </source>
</evidence>
<evidence type="ECO:0000256" key="8">
    <source>
        <dbReference type="ARBA" id="ARBA00022801"/>
    </source>
</evidence>
<name>A0A401FYB2_9BACT</name>
<keyword evidence="14" id="KW-1185">Reference proteome</keyword>
<protein>
    <recommendedName>
        <fullName evidence="11">Ribonuclease M5</fullName>
        <ecNumber evidence="11">3.1.26.8</ecNumber>
    </recommendedName>
</protein>
<evidence type="ECO:0000256" key="2">
    <source>
        <dbReference type="ARBA" id="ARBA00022517"/>
    </source>
</evidence>
<dbReference type="GO" id="GO:0019843">
    <property type="term" value="F:rRNA binding"/>
    <property type="evidence" value="ECO:0007669"/>
    <property type="project" value="UniProtKB-KW"/>
</dbReference>
<dbReference type="PROSITE" id="PS50880">
    <property type="entry name" value="TOPRIM"/>
    <property type="match status" value="1"/>
</dbReference>
<dbReference type="GO" id="GO:0006364">
    <property type="term" value="P:rRNA processing"/>
    <property type="evidence" value="ECO:0007669"/>
    <property type="project" value="UniProtKB-UniRule"/>
</dbReference>
<dbReference type="PANTHER" id="PTHR39156:SF1">
    <property type="entry name" value="RIBONUCLEASE M5"/>
    <property type="match status" value="1"/>
</dbReference>